<organism evidence="1 2">
    <name type="scientific">Lentinus brumalis</name>
    <dbReference type="NCBI Taxonomy" id="2498619"/>
    <lineage>
        <taxon>Eukaryota</taxon>
        <taxon>Fungi</taxon>
        <taxon>Dikarya</taxon>
        <taxon>Basidiomycota</taxon>
        <taxon>Agaricomycotina</taxon>
        <taxon>Agaricomycetes</taxon>
        <taxon>Polyporales</taxon>
        <taxon>Polyporaceae</taxon>
        <taxon>Lentinus</taxon>
    </lineage>
</organism>
<keyword evidence="2" id="KW-1185">Reference proteome</keyword>
<name>A0A371DF79_9APHY</name>
<reference evidence="1 2" key="1">
    <citation type="journal article" date="2018" name="Biotechnol. Biofuels">
        <title>Integrative visual omics of the white-rot fungus Polyporus brumalis exposes the biotechnological potential of its oxidative enzymes for delignifying raw plant biomass.</title>
        <authorList>
            <person name="Miyauchi S."/>
            <person name="Rancon A."/>
            <person name="Drula E."/>
            <person name="Hage H."/>
            <person name="Chaduli D."/>
            <person name="Favel A."/>
            <person name="Grisel S."/>
            <person name="Henrissat B."/>
            <person name="Herpoel-Gimbert I."/>
            <person name="Ruiz-Duenas F.J."/>
            <person name="Chevret D."/>
            <person name="Hainaut M."/>
            <person name="Lin J."/>
            <person name="Wang M."/>
            <person name="Pangilinan J."/>
            <person name="Lipzen A."/>
            <person name="Lesage-Meessen L."/>
            <person name="Navarro D."/>
            <person name="Riley R."/>
            <person name="Grigoriev I.V."/>
            <person name="Zhou S."/>
            <person name="Raouche S."/>
            <person name="Rosso M.N."/>
        </authorList>
    </citation>
    <scope>NUCLEOTIDE SEQUENCE [LARGE SCALE GENOMIC DNA]</scope>
    <source>
        <strain evidence="1 2">BRFM 1820</strain>
    </source>
</reference>
<gene>
    <name evidence="1" type="ORF">OH76DRAFT_1481861</name>
</gene>
<accession>A0A371DF79</accession>
<dbReference type="AlphaFoldDB" id="A0A371DF79"/>
<proteinExistence type="predicted"/>
<protein>
    <submittedName>
        <fullName evidence="1">Uncharacterized protein</fullName>
    </submittedName>
</protein>
<evidence type="ECO:0000313" key="2">
    <source>
        <dbReference type="Proteomes" id="UP000256964"/>
    </source>
</evidence>
<dbReference type="EMBL" id="KZ857396">
    <property type="protein sequence ID" value="RDX51199.1"/>
    <property type="molecule type" value="Genomic_DNA"/>
</dbReference>
<sequence length="234" mass="25888">MNVRTTASALSRTAPLTHLRLSHIHIDGHEQLDVLGRTLGVPTHRVSVEAEGDGTPAQRDRAHATLPRIREVVWHTVIPYQGGCGNAHIAYGHETAAFERFAQACDDVQGPHVVALKRQQRNFRWRERLYNDWVNRIEGGARARVLLWTRTVSSCGSNERGTSSALWRVLSRWGMKMRNSGGHTVEDGLAAELMSVGMRGGVFDDRSVDDTLSMEGSSSEGAVIRRGGRKCTII</sequence>
<dbReference type="Proteomes" id="UP000256964">
    <property type="component" value="Unassembled WGS sequence"/>
</dbReference>
<evidence type="ECO:0000313" key="1">
    <source>
        <dbReference type="EMBL" id="RDX51199.1"/>
    </source>
</evidence>